<evidence type="ECO:0000256" key="4">
    <source>
        <dbReference type="ARBA" id="ARBA00022475"/>
    </source>
</evidence>
<dbReference type="InterPro" id="IPR047817">
    <property type="entry name" value="ABC2_TM_bact-type"/>
</dbReference>
<evidence type="ECO:0000313" key="10">
    <source>
        <dbReference type="EMBL" id="PLX15296.1"/>
    </source>
</evidence>
<dbReference type="GO" id="GO:0140359">
    <property type="term" value="F:ABC-type transporter activity"/>
    <property type="evidence" value="ECO:0007669"/>
    <property type="project" value="InterPro"/>
</dbReference>
<dbReference type="Gene3D" id="3.40.1710.10">
    <property type="entry name" value="abc type-2 transporter like domain"/>
    <property type="match status" value="1"/>
</dbReference>
<reference evidence="10 11" key="1">
    <citation type="submission" date="2017-11" db="EMBL/GenBank/DDBJ databases">
        <title>Genome-resolved metagenomics identifies genetic mobility, metabolic interactions, and unexpected diversity in perchlorate-reducing communities.</title>
        <authorList>
            <person name="Barnum T.P."/>
            <person name="Figueroa I.A."/>
            <person name="Carlstrom C.I."/>
            <person name="Lucas L.N."/>
            <person name="Engelbrektson A.L."/>
            <person name="Coates J.D."/>
        </authorList>
    </citation>
    <scope>NUCLEOTIDE SEQUENCE [LARGE SCALE GENOMIC DNA]</scope>
    <source>
        <strain evidence="10">BM706</strain>
    </source>
</reference>
<dbReference type="InterPro" id="IPR000412">
    <property type="entry name" value="ABC_2_transport"/>
</dbReference>
<gene>
    <name evidence="10" type="ORF">C0601_13345</name>
</gene>
<feature type="transmembrane region" description="Helical" evidence="8">
    <location>
        <begin position="214"/>
        <end position="243"/>
    </location>
</feature>
<feature type="transmembrane region" description="Helical" evidence="8">
    <location>
        <begin position="21"/>
        <end position="40"/>
    </location>
</feature>
<name>A0A2N5Z9G9_MUIH1</name>
<proteinExistence type="inferred from homology"/>
<dbReference type="PANTHER" id="PTHR30294:SF29">
    <property type="entry name" value="MULTIDRUG ABC TRANSPORTER PERMEASE YBHS-RELATED"/>
    <property type="match status" value="1"/>
</dbReference>
<evidence type="ECO:0000259" key="9">
    <source>
        <dbReference type="PROSITE" id="PS51012"/>
    </source>
</evidence>
<dbReference type="PRINTS" id="PR00164">
    <property type="entry name" value="ABC2TRNSPORT"/>
</dbReference>
<evidence type="ECO:0000256" key="6">
    <source>
        <dbReference type="ARBA" id="ARBA00022989"/>
    </source>
</evidence>
<comment type="similarity">
    <text evidence="2 8">Belongs to the ABC-2 integral membrane protein family.</text>
</comment>
<evidence type="ECO:0000313" key="11">
    <source>
        <dbReference type="Proteomes" id="UP000234857"/>
    </source>
</evidence>
<dbReference type="InterPro" id="IPR013525">
    <property type="entry name" value="ABC2_TM"/>
</dbReference>
<evidence type="ECO:0000256" key="8">
    <source>
        <dbReference type="RuleBase" id="RU361157"/>
    </source>
</evidence>
<evidence type="ECO:0000256" key="1">
    <source>
        <dbReference type="ARBA" id="ARBA00004651"/>
    </source>
</evidence>
<dbReference type="AlphaFoldDB" id="A0A2N5Z9G9"/>
<keyword evidence="7 8" id="KW-0472">Membrane</keyword>
<keyword evidence="3 8" id="KW-0813">Transport</keyword>
<sequence length="363" mass="41390">MRRILSIIKKEFLHVFRDPRMIALLLFIPIFQTLIFGIVVKTDITDVNILIVDHDKTFLSRSFIDDIIASGYFELKEYTDDLDKLDENIKKGNVRAAFIIPDGFSEFIKRGEKIYLETIIDGTDSNTSSLILKYTSSIIQRFAQKNSDSNPSIQLQSRAFYNPNLESRYFFVPGVVALIITVIITLLSSMAIVREKESGTIEQIMVTPIRKYEFILGKTIPFAIIGYVDTTLALLVATFAFGIPFLGNIFLLYFGATFYILAILGVGLFISTISSTQQEAMMTSFLFIFPLLILSGFIFPIFNMPFIVRIFTFLNPLRYFLVIIRSIFLKGSGISILYKQFIALIILSFSFITISIIRFKKNI</sequence>
<dbReference type="PROSITE" id="PS51012">
    <property type="entry name" value="ABC_TM2"/>
    <property type="match status" value="1"/>
</dbReference>
<keyword evidence="6 8" id="KW-1133">Transmembrane helix</keyword>
<evidence type="ECO:0000256" key="5">
    <source>
        <dbReference type="ARBA" id="ARBA00022692"/>
    </source>
</evidence>
<evidence type="ECO:0000256" key="2">
    <source>
        <dbReference type="ARBA" id="ARBA00007783"/>
    </source>
</evidence>
<keyword evidence="5 8" id="KW-0812">Transmembrane</keyword>
<dbReference type="GO" id="GO:0043190">
    <property type="term" value="C:ATP-binding cassette (ABC) transporter complex"/>
    <property type="evidence" value="ECO:0007669"/>
    <property type="project" value="InterPro"/>
</dbReference>
<evidence type="ECO:0000256" key="3">
    <source>
        <dbReference type="ARBA" id="ARBA00022448"/>
    </source>
</evidence>
<dbReference type="EMBL" id="PKTG01000142">
    <property type="protein sequence ID" value="PLX15296.1"/>
    <property type="molecule type" value="Genomic_DNA"/>
</dbReference>
<comment type="subcellular location">
    <subcellularLocation>
        <location evidence="1 8">Cell membrane</location>
        <topology evidence="1 8">Multi-pass membrane protein</topology>
    </subcellularLocation>
</comment>
<protein>
    <recommendedName>
        <fullName evidence="8">Transport permease protein</fullName>
    </recommendedName>
</protein>
<organism evidence="10 11">
    <name type="scientific">Muiribacterium halophilum</name>
    <dbReference type="NCBI Taxonomy" id="2053465"/>
    <lineage>
        <taxon>Bacteria</taxon>
        <taxon>Candidatus Muiribacteriota</taxon>
        <taxon>Candidatus Muiribacteriia</taxon>
        <taxon>Candidatus Muiribacteriales</taxon>
        <taxon>Candidatus Muiribacteriaceae</taxon>
        <taxon>Candidatus Muiribacterium</taxon>
    </lineage>
</organism>
<dbReference type="InterPro" id="IPR051449">
    <property type="entry name" value="ABC-2_transporter_component"/>
</dbReference>
<feature type="transmembrane region" description="Helical" evidence="8">
    <location>
        <begin position="170"/>
        <end position="193"/>
    </location>
</feature>
<feature type="domain" description="ABC transmembrane type-2" evidence="9">
    <location>
        <begin position="128"/>
        <end position="362"/>
    </location>
</feature>
<feature type="transmembrane region" description="Helical" evidence="8">
    <location>
        <begin position="282"/>
        <end position="302"/>
    </location>
</feature>
<feature type="transmembrane region" description="Helical" evidence="8">
    <location>
        <begin position="249"/>
        <end position="270"/>
    </location>
</feature>
<evidence type="ECO:0000256" key="7">
    <source>
        <dbReference type="ARBA" id="ARBA00023136"/>
    </source>
</evidence>
<dbReference type="Pfam" id="PF12698">
    <property type="entry name" value="ABC2_membrane_3"/>
    <property type="match status" value="1"/>
</dbReference>
<dbReference type="Proteomes" id="UP000234857">
    <property type="component" value="Unassembled WGS sequence"/>
</dbReference>
<feature type="transmembrane region" description="Helical" evidence="8">
    <location>
        <begin position="308"/>
        <end position="329"/>
    </location>
</feature>
<dbReference type="PANTHER" id="PTHR30294">
    <property type="entry name" value="MEMBRANE COMPONENT OF ABC TRANSPORTER YHHJ-RELATED"/>
    <property type="match status" value="1"/>
</dbReference>
<keyword evidence="4 8" id="KW-1003">Cell membrane</keyword>
<feature type="transmembrane region" description="Helical" evidence="8">
    <location>
        <begin position="341"/>
        <end position="359"/>
    </location>
</feature>
<accession>A0A2N5Z9G9</accession>
<comment type="caution">
    <text evidence="10">The sequence shown here is derived from an EMBL/GenBank/DDBJ whole genome shotgun (WGS) entry which is preliminary data.</text>
</comment>